<feature type="region of interest" description="Disordered" evidence="1">
    <location>
        <begin position="174"/>
        <end position="207"/>
    </location>
</feature>
<sequence length="275" mass="32573">MNISDIEGAQVRKLFRLKTRDIMKCRDIDGAYPKIRRKHYKDYAFDDYSDVTRNIPRLTFLDKLSNNSQISHYKRLLKNRIQSLKDQSYILNGQNHSLFPKEKVTEKDHRHAPKRARMQKLSRSISNFNEKKASSTKENPNKLFQNNSFVNYNNITVEPNKKHYENFSKKFESLKKTSSRNERLNSDRNGKKRIITFNKHSPTTKREGRRLLNPQALIRGKNNYTTQRKEPEKFNFYGTENLLKASVKATKFDMNMINPIIRKIDSRKSTQCSFD</sequence>
<accession>A0AAD2D8M8</accession>
<comment type="caution">
    <text evidence="2">The sequence shown here is derived from an EMBL/GenBank/DDBJ whole genome shotgun (WGS) entry which is preliminary data.</text>
</comment>
<reference evidence="2" key="1">
    <citation type="submission" date="2023-07" db="EMBL/GenBank/DDBJ databases">
        <authorList>
            <consortium name="AG Swart"/>
            <person name="Singh M."/>
            <person name="Singh A."/>
            <person name="Seah K."/>
            <person name="Emmerich C."/>
        </authorList>
    </citation>
    <scope>NUCLEOTIDE SEQUENCE</scope>
    <source>
        <strain evidence="2">DP1</strain>
    </source>
</reference>
<dbReference type="Proteomes" id="UP001295684">
    <property type="component" value="Unassembled WGS sequence"/>
</dbReference>
<keyword evidence="3" id="KW-1185">Reference proteome</keyword>
<name>A0AAD2D8M8_EUPCR</name>
<proteinExistence type="predicted"/>
<dbReference type="AlphaFoldDB" id="A0AAD2D8M8"/>
<feature type="compositionally biased region" description="Basic and acidic residues" evidence="1">
    <location>
        <begin position="174"/>
        <end position="189"/>
    </location>
</feature>
<evidence type="ECO:0000313" key="2">
    <source>
        <dbReference type="EMBL" id="CAI2385414.1"/>
    </source>
</evidence>
<evidence type="ECO:0000256" key="1">
    <source>
        <dbReference type="SAM" id="MobiDB-lite"/>
    </source>
</evidence>
<organism evidence="2 3">
    <name type="scientific">Euplotes crassus</name>
    <dbReference type="NCBI Taxonomy" id="5936"/>
    <lineage>
        <taxon>Eukaryota</taxon>
        <taxon>Sar</taxon>
        <taxon>Alveolata</taxon>
        <taxon>Ciliophora</taxon>
        <taxon>Intramacronucleata</taxon>
        <taxon>Spirotrichea</taxon>
        <taxon>Hypotrichia</taxon>
        <taxon>Euplotida</taxon>
        <taxon>Euplotidae</taxon>
        <taxon>Moneuplotes</taxon>
    </lineage>
</organism>
<dbReference type="EMBL" id="CAMPGE010027819">
    <property type="protein sequence ID" value="CAI2385414.1"/>
    <property type="molecule type" value="Genomic_DNA"/>
</dbReference>
<gene>
    <name evidence="2" type="ORF">ECRASSUSDP1_LOCUS26976</name>
</gene>
<evidence type="ECO:0000313" key="3">
    <source>
        <dbReference type="Proteomes" id="UP001295684"/>
    </source>
</evidence>
<protein>
    <submittedName>
        <fullName evidence="2">Uncharacterized protein</fullName>
    </submittedName>
</protein>